<dbReference type="KEGG" id="amt:Amet_3625"/>
<dbReference type="SUPFAM" id="SSF48452">
    <property type="entry name" value="TPR-like"/>
    <property type="match status" value="1"/>
</dbReference>
<evidence type="ECO:0000313" key="1">
    <source>
        <dbReference type="EMBL" id="ABR49747.1"/>
    </source>
</evidence>
<protein>
    <recommendedName>
        <fullName evidence="3">DUF2225 domain-containing protein</fullName>
    </recommendedName>
</protein>
<reference evidence="2" key="1">
    <citation type="journal article" date="2016" name="Genome Announc.">
        <title>Complete genome sequence of Alkaliphilus metalliredigens strain QYMF, an alkaliphilic and metal-reducing bacterium isolated from borax-contaminated leachate ponds.</title>
        <authorList>
            <person name="Hwang C."/>
            <person name="Copeland A."/>
            <person name="Lucas S."/>
            <person name="Lapidus A."/>
            <person name="Barry K."/>
            <person name="Detter J.C."/>
            <person name="Glavina Del Rio T."/>
            <person name="Hammon N."/>
            <person name="Israni S."/>
            <person name="Dalin E."/>
            <person name="Tice H."/>
            <person name="Pitluck S."/>
            <person name="Chertkov O."/>
            <person name="Brettin T."/>
            <person name="Bruce D."/>
            <person name="Han C."/>
            <person name="Schmutz J."/>
            <person name="Larimer F."/>
            <person name="Land M.L."/>
            <person name="Hauser L."/>
            <person name="Kyrpides N."/>
            <person name="Mikhailova N."/>
            <person name="Ye Q."/>
            <person name="Zhou J."/>
            <person name="Richardson P."/>
            <person name="Fields M.W."/>
        </authorList>
    </citation>
    <scope>NUCLEOTIDE SEQUENCE [LARGE SCALE GENOMIC DNA]</scope>
    <source>
        <strain evidence="2">QYMF</strain>
    </source>
</reference>
<dbReference type="InterPro" id="IPR011990">
    <property type="entry name" value="TPR-like_helical_dom_sf"/>
</dbReference>
<dbReference type="AlphaFoldDB" id="A6TU79"/>
<accession>A6TU79</accession>
<dbReference type="STRING" id="293826.Amet_3625"/>
<dbReference type="OrthoDB" id="9780343at2"/>
<evidence type="ECO:0008006" key="3">
    <source>
        <dbReference type="Google" id="ProtNLM"/>
    </source>
</evidence>
<evidence type="ECO:0000313" key="2">
    <source>
        <dbReference type="Proteomes" id="UP000001572"/>
    </source>
</evidence>
<dbReference type="InterPro" id="IPR018708">
    <property type="entry name" value="DUF2225"/>
</dbReference>
<dbReference type="eggNOG" id="COG1655">
    <property type="taxonomic scope" value="Bacteria"/>
</dbReference>
<keyword evidence="2" id="KW-1185">Reference proteome</keyword>
<organism evidence="1 2">
    <name type="scientific">Alkaliphilus metalliredigens (strain QYMF)</name>
    <dbReference type="NCBI Taxonomy" id="293826"/>
    <lineage>
        <taxon>Bacteria</taxon>
        <taxon>Bacillati</taxon>
        <taxon>Bacillota</taxon>
        <taxon>Clostridia</taxon>
        <taxon>Peptostreptococcales</taxon>
        <taxon>Natronincolaceae</taxon>
        <taxon>Alkaliphilus</taxon>
    </lineage>
</organism>
<name>A6TU79_ALKMQ</name>
<dbReference type="Pfam" id="PF09986">
    <property type="entry name" value="DUF2225"/>
    <property type="match status" value="1"/>
</dbReference>
<sequence length="230" mass="27159">MVDNAIFYDKTIKCPVCDTQFETKRVRTRKLKALKRHDDFFVSYEGVNPFYYHVWICPQCGYSATESGYEEKLTKAQRDFLYAQIATKWKQRDFGKVRTFEEAQESYKLALIVGQLLKKPKAYIGGLCLSLAWLHREQNSSKEKDFLQFALNCYSEAYETEPLPLGNLDEISVSYLLGELNRRLGYYPEAIRWYAKTLEHPDIKNKRMIQLKSRTQWQLAKEEYDLNKRG</sequence>
<dbReference type="Gene3D" id="1.25.40.10">
    <property type="entry name" value="Tetratricopeptide repeat domain"/>
    <property type="match status" value="1"/>
</dbReference>
<dbReference type="HOGENOM" id="CLU_074582_1_0_9"/>
<dbReference type="Proteomes" id="UP000001572">
    <property type="component" value="Chromosome"/>
</dbReference>
<dbReference type="RefSeq" id="WP_012064707.1">
    <property type="nucleotide sequence ID" value="NC_009633.1"/>
</dbReference>
<proteinExistence type="predicted"/>
<dbReference type="EMBL" id="CP000724">
    <property type="protein sequence ID" value="ABR49747.1"/>
    <property type="molecule type" value="Genomic_DNA"/>
</dbReference>
<gene>
    <name evidence="1" type="ordered locus">Amet_3625</name>
</gene>